<dbReference type="PANTHER" id="PTHR11010">
    <property type="entry name" value="PROTEASE S28 PRO-X CARBOXYPEPTIDASE-RELATED"/>
    <property type="match status" value="1"/>
</dbReference>
<evidence type="ECO:0000313" key="8">
    <source>
        <dbReference type="Proteomes" id="UP000436088"/>
    </source>
</evidence>
<name>A0A6A3BAQ1_HIBSY</name>
<dbReference type="GO" id="GO:0006508">
    <property type="term" value="P:proteolysis"/>
    <property type="evidence" value="ECO:0007669"/>
    <property type="project" value="UniProtKB-KW"/>
</dbReference>
<proteinExistence type="inferred from homology"/>
<evidence type="ECO:0000256" key="5">
    <source>
        <dbReference type="ARBA" id="ARBA00023180"/>
    </source>
</evidence>
<dbReference type="AlphaFoldDB" id="A0A6A3BAQ1"/>
<dbReference type="InterPro" id="IPR008758">
    <property type="entry name" value="Peptidase_S28"/>
</dbReference>
<evidence type="ECO:0000313" key="7">
    <source>
        <dbReference type="EMBL" id="KAE8714006.1"/>
    </source>
</evidence>
<organism evidence="7 8">
    <name type="scientific">Hibiscus syriacus</name>
    <name type="common">Rose of Sharon</name>
    <dbReference type="NCBI Taxonomy" id="106335"/>
    <lineage>
        <taxon>Eukaryota</taxon>
        <taxon>Viridiplantae</taxon>
        <taxon>Streptophyta</taxon>
        <taxon>Embryophyta</taxon>
        <taxon>Tracheophyta</taxon>
        <taxon>Spermatophyta</taxon>
        <taxon>Magnoliopsida</taxon>
        <taxon>eudicotyledons</taxon>
        <taxon>Gunneridae</taxon>
        <taxon>Pentapetalae</taxon>
        <taxon>rosids</taxon>
        <taxon>malvids</taxon>
        <taxon>Malvales</taxon>
        <taxon>Malvaceae</taxon>
        <taxon>Malvoideae</taxon>
        <taxon>Hibiscus</taxon>
    </lineage>
</organism>
<dbReference type="GO" id="GO:0070008">
    <property type="term" value="F:serine-type exopeptidase activity"/>
    <property type="evidence" value="ECO:0007669"/>
    <property type="project" value="InterPro"/>
</dbReference>
<dbReference type="FunFam" id="1.20.120.980:FF:000001">
    <property type="entry name" value="Dipeptidyl peptidase 7"/>
    <property type="match status" value="1"/>
</dbReference>
<keyword evidence="5" id="KW-0325">Glycoprotein</keyword>
<evidence type="ECO:0000256" key="3">
    <source>
        <dbReference type="ARBA" id="ARBA00022729"/>
    </source>
</evidence>
<evidence type="ECO:0000256" key="6">
    <source>
        <dbReference type="SAM" id="SignalP"/>
    </source>
</evidence>
<protein>
    <submittedName>
        <fullName evidence="7">Alpha/beta-Hydrolases superfamily protein isoform 2</fullName>
    </submittedName>
</protein>
<evidence type="ECO:0000256" key="1">
    <source>
        <dbReference type="ARBA" id="ARBA00011079"/>
    </source>
</evidence>
<keyword evidence="8" id="KW-1185">Reference proteome</keyword>
<comment type="similarity">
    <text evidence="1">Belongs to the peptidase S28 family.</text>
</comment>
<dbReference type="PANTHER" id="PTHR11010:SF31">
    <property type="entry name" value="ALPHA_BETA-HYDROLASES SUPERFAMILY PROTEIN"/>
    <property type="match status" value="1"/>
</dbReference>
<keyword evidence="2" id="KW-0645">Protease</keyword>
<reference evidence="7" key="1">
    <citation type="submission" date="2019-09" db="EMBL/GenBank/DDBJ databases">
        <title>Draft genome information of white flower Hibiscus syriacus.</title>
        <authorList>
            <person name="Kim Y.-M."/>
        </authorList>
    </citation>
    <scope>NUCLEOTIDE SEQUENCE [LARGE SCALE GENOMIC DNA]</scope>
    <source>
        <strain evidence="7">YM2019G1</strain>
    </source>
</reference>
<dbReference type="Proteomes" id="UP000436088">
    <property type="component" value="Unassembled WGS sequence"/>
</dbReference>
<feature type="signal peptide" evidence="6">
    <location>
        <begin position="1"/>
        <end position="22"/>
    </location>
</feature>
<feature type="chain" id="PRO_5025379807" evidence="6">
    <location>
        <begin position="23"/>
        <end position="498"/>
    </location>
</feature>
<dbReference type="EMBL" id="VEPZ02000873">
    <property type="protein sequence ID" value="KAE8714006.1"/>
    <property type="molecule type" value="Genomic_DNA"/>
</dbReference>
<dbReference type="SUPFAM" id="SSF53474">
    <property type="entry name" value="alpha/beta-Hydrolases"/>
    <property type="match status" value="1"/>
</dbReference>
<keyword evidence="4" id="KW-0378">Hydrolase</keyword>
<sequence length="498" mass="56835">MAPCQSLLFLFIISLYVTLTAPANSLPAFFPPPAAYQSLIKQAKAPKPNLPFKTHYFPQTLDHFTFHPKSYKIFNQKYLINTQYWHKGAPIFVYTGNEGHIDWFAANTGFMLDIAPKFKDLIVFIEHRFYGESMPFGKDSYKSAKTLGYLTSQEALGDFAVLIRSLKQNLSSETSPVVVFGGSYGGMLAAWFRLKYPHIAIGALASSAPILQFDKIIPWSSFYDAVSQDFMFSFITKTKRGIQDVSQNCYEVIKGSWAELETISTQKEGLAELSKAFRTCKRLHLTASVLGWLWTAFVYTAMVNYPTEANFLKPLPAYPVQRICKIIDKYPSGATKLSRAFAAASLYYNYSQTENCFEVEHEVNTHGLHGWDWQTCTEMVMPMTCSSESMFPQTGFDYKMFAEQCQMKYGVSPRQHWITTEFGGEVSIFYSFMSLSIQIVLRNISVSIIALVTEKGAHHVDFWAATKDAPDWLVELRRQEVEIIQKWLKEYYLDLRQA</sequence>
<dbReference type="InterPro" id="IPR042269">
    <property type="entry name" value="Ser_carbopepase_S28_SKS"/>
</dbReference>
<dbReference type="Pfam" id="PF05577">
    <property type="entry name" value="Peptidase_S28"/>
    <property type="match status" value="1"/>
</dbReference>
<dbReference type="Gene3D" id="1.20.120.980">
    <property type="entry name" value="Serine carboxypeptidase S28, SKS domain"/>
    <property type="match status" value="1"/>
</dbReference>
<evidence type="ECO:0000256" key="4">
    <source>
        <dbReference type="ARBA" id="ARBA00022801"/>
    </source>
</evidence>
<dbReference type="InterPro" id="IPR029058">
    <property type="entry name" value="AB_hydrolase_fold"/>
</dbReference>
<comment type="caution">
    <text evidence="7">The sequence shown here is derived from an EMBL/GenBank/DDBJ whole genome shotgun (WGS) entry which is preliminary data.</text>
</comment>
<dbReference type="GO" id="GO:0008239">
    <property type="term" value="F:dipeptidyl-peptidase activity"/>
    <property type="evidence" value="ECO:0007669"/>
    <property type="project" value="TreeGrafter"/>
</dbReference>
<keyword evidence="3 6" id="KW-0732">Signal</keyword>
<evidence type="ECO:0000256" key="2">
    <source>
        <dbReference type="ARBA" id="ARBA00022670"/>
    </source>
</evidence>
<gene>
    <name evidence="7" type="ORF">F3Y22_tig00110201pilonHSYRG00024</name>
</gene>
<accession>A0A6A3BAQ1</accession>
<dbReference type="Gene3D" id="3.40.50.1820">
    <property type="entry name" value="alpha/beta hydrolase"/>
    <property type="match status" value="1"/>
</dbReference>